<reference evidence="2 3" key="1">
    <citation type="submission" date="2019-05" db="EMBL/GenBank/DDBJ databases">
        <title>Another draft genome of Portunus trituberculatus and its Hox gene families provides insights of decapod evolution.</title>
        <authorList>
            <person name="Jeong J.-H."/>
            <person name="Song I."/>
            <person name="Kim S."/>
            <person name="Choi T."/>
            <person name="Kim D."/>
            <person name="Ryu S."/>
            <person name="Kim W."/>
        </authorList>
    </citation>
    <scope>NUCLEOTIDE SEQUENCE [LARGE SCALE GENOMIC DNA]</scope>
    <source>
        <tissue evidence="2">Muscle</tissue>
    </source>
</reference>
<keyword evidence="3" id="KW-1185">Reference proteome</keyword>
<protein>
    <submittedName>
        <fullName evidence="2">Uncharacterized protein</fullName>
    </submittedName>
</protein>
<gene>
    <name evidence="2" type="ORF">E2C01_086397</name>
</gene>
<accession>A0A5B7JBD8</accession>
<dbReference type="AlphaFoldDB" id="A0A5B7JBD8"/>
<proteinExistence type="predicted"/>
<evidence type="ECO:0000256" key="1">
    <source>
        <dbReference type="SAM" id="MobiDB-lite"/>
    </source>
</evidence>
<evidence type="ECO:0000313" key="3">
    <source>
        <dbReference type="Proteomes" id="UP000324222"/>
    </source>
</evidence>
<organism evidence="2 3">
    <name type="scientific">Portunus trituberculatus</name>
    <name type="common">Swimming crab</name>
    <name type="synonym">Neptunus trituberculatus</name>
    <dbReference type="NCBI Taxonomy" id="210409"/>
    <lineage>
        <taxon>Eukaryota</taxon>
        <taxon>Metazoa</taxon>
        <taxon>Ecdysozoa</taxon>
        <taxon>Arthropoda</taxon>
        <taxon>Crustacea</taxon>
        <taxon>Multicrustacea</taxon>
        <taxon>Malacostraca</taxon>
        <taxon>Eumalacostraca</taxon>
        <taxon>Eucarida</taxon>
        <taxon>Decapoda</taxon>
        <taxon>Pleocyemata</taxon>
        <taxon>Brachyura</taxon>
        <taxon>Eubrachyura</taxon>
        <taxon>Portunoidea</taxon>
        <taxon>Portunidae</taxon>
        <taxon>Portuninae</taxon>
        <taxon>Portunus</taxon>
    </lineage>
</organism>
<evidence type="ECO:0000313" key="2">
    <source>
        <dbReference type="EMBL" id="MPC91366.1"/>
    </source>
</evidence>
<name>A0A5B7JBD8_PORTR</name>
<feature type="compositionally biased region" description="Polar residues" evidence="1">
    <location>
        <begin position="29"/>
        <end position="60"/>
    </location>
</feature>
<sequence>MKQSKAIRSYDSTKVTSFQLVNQSATQYSTNHLTNQPGSRSNKSATYPATKLANSQTSQPPNKPTTKRASQRTIQPPN</sequence>
<feature type="region of interest" description="Disordered" evidence="1">
    <location>
        <begin position="29"/>
        <end position="78"/>
    </location>
</feature>
<comment type="caution">
    <text evidence="2">The sequence shown here is derived from an EMBL/GenBank/DDBJ whole genome shotgun (WGS) entry which is preliminary data.</text>
</comment>
<dbReference type="EMBL" id="VSRR010087506">
    <property type="protein sequence ID" value="MPC91366.1"/>
    <property type="molecule type" value="Genomic_DNA"/>
</dbReference>
<dbReference type="Proteomes" id="UP000324222">
    <property type="component" value="Unassembled WGS sequence"/>
</dbReference>